<organism evidence="2">
    <name type="scientific">marine sediment metagenome</name>
    <dbReference type="NCBI Taxonomy" id="412755"/>
    <lineage>
        <taxon>unclassified sequences</taxon>
        <taxon>metagenomes</taxon>
        <taxon>ecological metagenomes</taxon>
    </lineage>
</organism>
<feature type="non-terminal residue" evidence="2">
    <location>
        <position position="1"/>
    </location>
</feature>
<gene>
    <name evidence="2" type="ORF">S06H3_41641</name>
</gene>
<reference evidence="2" key="1">
    <citation type="journal article" date="2014" name="Front. Microbiol.">
        <title>High frequency of phylogenetically diverse reductive dehalogenase-homologous genes in deep subseafloor sedimentary metagenomes.</title>
        <authorList>
            <person name="Kawai M."/>
            <person name="Futagami T."/>
            <person name="Toyoda A."/>
            <person name="Takaki Y."/>
            <person name="Nishi S."/>
            <person name="Hori S."/>
            <person name="Arai W."/>
            <person name="Tsubouchi T."/>
            <person name="Morono Y."/>
            <person name="Uchiyama I."/>
            <person name="Ito T."/>
            <person name="Fujiyama A."/>
            <person name="Inagaki F."/>
            <person name="Takami H."/>
        </authorList>
    </citation>
    <scope>NUCLEOTIDE SEQUENCE</scope>
    <source>
        <strain evidence="2">Expedition CK06-06</strain>
    </source>
</reference>
<evidence type="ECO:0000313" key="2">
    <source>
        <dbReference type="EMBL" id="GAI46059.1"/>
    </source>
</evidence>
<evidence type="ECO:0000256" key="1">
    <source>
        <dbReference type="SAM" id="Phobius"/>
    </source>
</evidence>
<proteinExistence type="predicted"/>
<feature type="transmembrane region" description="Helical" evidence="1">
    <location>
        <begin position="61"/>
        <end position="87"/>
    </location>
</feature>
<protein>
    <submittedName>
        <fullName evidence="2">Uncharacterized protein</fullName>
    </submittedName>
</protein>
<accession>X1QS24</accession>
<dbReference type="EMBL" id="BARV01025687">
    <property type="protein sequence ID" value="GAI46059.1"/>
    <property type="molecule type" value="Genomic_DNA"/>
</dbReference>
<feature type="transmembrane region" description="Helical" evidence="1">
    <location>
        <begin position="20"/>
        <end position="40"/>
    </location>
</feature>
<keyword evidence="1" id="KW-0472">Membrane</keyword>
<keyword evidence="1" id="KW-0812">Transmembrane</keyword>
<dbReference type="AlphaFoldDB" id="X1QS24"/>
<name>X1QS24_9ZZZZ</name>
<comment type="caution">
    <text evidence="2">The sequence shown here is derived from an EMBL/GenBank/DDBJ whole genome shotgun (WGS) entry which is preliminary data.</text>
</comment>
<sequence>SEMMSPNYELKVAEGDRTPNYPYGNIVFIFFAAVFPKMLFLERALFRFLDFPVKRCPLEAFALLTFPFLVILNLLAIAFFVFNFGIITPNPKTNTPSEGRCEQTTNFFRPKNTTSEVIAYEQR</sequence>
<keyword evidence="1" id="KW-1133">Transmembrane helix</keyword>